<dbReference type="InterPro" id="IPR011711">
    <property type="entry name" value="GntR_C"/>
</dbReference>
<evidence type="ECO:0000259" key="5">
    <source>
        <dbReference type="PROSITE" id="PS50949"/>
    </source>
</evidence>
<dbReference type="InterPro" id="IPR000524">
    <property type="entry name" value="Tscrpt_reg_HTH_GntR"/>
</dbReference>
<dbReference type="SMART" id="SM00345">
    <property type="entry name" value="HTH_GNTR"/>
    <property type="match status" value="1"/>
</dbReference>
<dbReference type="RefSeq" id="WP_390234597.1">
    <property type="nucleotide sequence ID" value="NZ_JBHSWI010000001.1"/>
</dbReference>
<reference evidence="7" key="1">
    <citation type="journal article" date="2019" name="Int. J. Syst. Evol. Microbiol.">
        <title>The Global Catalogue of Microorganisms (GCM) 10K type strain sequencing project: providing services to taxonomists for standard genome sequencing and annotation.</title>
        <authorList>
            <consortium name="The Broad Institute Genomics Platform"/>
            <consortium name="The Broad Institute Genome Sequencing Center for Infectious Disease"/>
            <person name="Wu L."/>
            <person name="Ma J."/>
        </authorList>
    </citation>
    <scope>NUCLEOTIDE SEQUENCE [LARGE SCALE GENOMIC DNA]</scope>
    <source>
        <strain evidence="7">CGMCC 1.16026</strain>
    </source>
</reference>
<proteinExistence type="predicted"/>
<keyword evidence="7" id="KW-1185">Reference proteome</keyword>
<name>A0ABW1Z9P3_9BACT</name>
<dbReference type="InterPro" id="IPR036390">
    <property type="entry name" value="WH_DNA-bd_sf"/>
</dbReference>
<dbReference type="PROSITE" id="PS50949">
    <property type="entry name" value="HTH_GNTR"/>
    <property type="match status" value="1"/>
</dbReference>
<evidence type="ECO:0000313" key="6">
    <source>
        <dbReference type="EMBL" id="MFC6645431.1"/>
    </source>
</evidence>
<dbReference type="EMBL" id="JBHSWI010000001">
    <property type="protein sequence ID" value="MFC6645431.1"/>
    <property type="molecule type" value="Genomic_DNA"/>
</dbReference>
<dbReference type="PANTHER" id="PTHR43537">
    <property type="entry name" value="TRANSCRIPTIONAL REGULATOR, GNTR FAMILY"/>
    <property type="match status" value="1"/>
</dbReference>
<dbReference type="Gene3D" id="1.20.120.530">
    <property type="entry name" value="GntR ligand-binding domain-like"/>
    <property type="match status" value="1"/>
</dbReference>
<dbReference type="InterPro" id="IPR036388">
    <property type="entry name" value="WH-like_DNA-bd_sf"/>
</dbReference>
<dbReference type="Pfam" id="PF07729">
    <property type="entry name" value="FCD"/>
    <property type="match status" value="1"/>
</dbReference>
<keyword evidence="1" id="KW-0805">Transcription regulation</keyword>
<keyword evidence="2" id="KW-0238">DNA-binding</keyword>
<keyword evidence="3" id="KW-0804">Transcription</keyword>
<evidence type="ECO:0000256" key="2">
    <source>
        <dbReference type="ARBA" id="ARBA00023125"/>
    </source>
</evidence>
<evidence type="ECO:0000256" key="4">
    <source>
        <dbReference type="SAM" id="MobiDB-lite"/>
    </source>
</evidence>
<evidence type="ECO:0000256" key="3">
    <source>
        <dbReference type="ARBA" id="ARBA00023163"/>
    </source>
</evidence>
<organism evidence="6 7">
    <name type="scientific">Granulicella cerasi</name>
    <dbReference type="NCBI Taxonomy" id="741063"/>
    <lineage>
        <taxon>Bacteria</taxon>
        <taxon>Pseudomonadati</taxon>
        <taxon>Acidobacteriota</taxon>
        <taxon>Terriglobia</taxon>
        <taxon>Terriglobales</taxon>
        <taxon>Acidobacteriaceae</taxon>
        <taxon>Granulicella</taxon>
    </lineage>
</organism>
<protein>
    <submittedName>
        <fullName evidence="6">GntR family transcriptional regulator</fullName>
    </submittedName>
</protein>
<dbReference type="PANTHER" id="PTHR43537:SF5">
    <property type="entry name" value="UXU OPERON TRANSCRIPTIONAL REGULATOR"/>
    <property type="match status" value="1"/>
</dbReference>
<dbReference type="SUPFAM" id="SSF46785">
    <property type="entry name" value="Winged helix' DNA-binding domain"/>
    <property type="match status" value="1"/>
</dbReference>
<dbReference type="SUPFAM" id="SSF48008">
    <property type="entry name" value="GntR ligand-binding domain-like"/>
    <property type="match status" value="1"/>
</dbReference>
<dbReference type="InterPro" id="IPR008920">
    <property type="entry name" value="TF_FadR/GntR_C"/>
</dbReference>
<dbReference type="Proteomes" id="UP001596391">
    <property type="component" value="Unassembled WGS sequence"/>
</dbReference>
<sequence length="281" mass="31668">MGRTLLLRDGTSSDTSAGGRAASARCELPAIRRKGFDQIRGSSVGSCGDRQHPPRAAEDLSANRTLAERAIDRIRSLILNGDVKPGDRLRLEELSQALQLSMTPIREALRRLEQLGLVQNVPHKGARVVPTSVEELTDLYEARLAVEPIAVAKAAANFTEEMYQQGLQHLQRLRSAEDAHDYPAMWRAHTDFHFLLYRASGSAWLLRAIEPMWERTQCYRTGYEGLMLGRDVEHYEILEDCRKRDGATAKRRMHNHLARIGNRTAHVLDETVQDPLTLVEI</sequence>
<feature type="domain" description="HTH gntR-type" evidence="5">
    <location>
        <begin position="64"/>
        <end position="131"/>
    </location>
</feature>
<evidence type="ECO:0000313" key="7">
    <source>
        <dbReference type="Proteomes" id="UP001596391"/>
    </source>
</evidence>
<dbReference type="SMART" id="SM00895">
    <property type="entry name" value="FCD"/>
    <property type="match status" value="1"/>
</dbReference>
<evidence type="ECO:0000256" key="1">
    <source>
        <dbReference type="ARBA" id="ARBA00023015"/>
    </source>
</evidence>
<gene>
    <name evidence="6" type="ORF">ACFQBQ_07500</name>
</gene>
<feature type="region of interest" description="Disordered" evidence="4">
    <location>
        <begin position="1"/>
        <end position="23"/>
    </location>
</feature>
<dbReference type="Pfam" id="PF00392">
    <property type="entry name" value="GntR"/>
    <property type="match status" value="1"/>
</dbReference>
<dbReference type="CDD" id="cd07377">
    <property type="entry name" value="WHTH_GntR"/>
    <property type="match status" value="1"/>
</dbReference>
<dbReference type="Gene3D" id="1.10.10.10">
    <property type="entry name" value="Winged helix-like DNA-binding domain superfamily/Winged helix DNA-binding domain"/>
    <property type="match status" value="1"/>
</dbReference>
<accession>A0ABW1Z9P3</accession>
<comment type="caution">
    <text evidence="6">The sequence shown here is derived from an EMBL/GenBank/DDBJ whole genome shotgun (WGS) entry which is preliminary data.</text>
</comment>